<keyword evidence="4" id="KW-1185">Reference proteome</keyword>
<name>A0A183IJZ5_9BILA</name>
<dbReference type="AlphaFoldDB" id="A0A183IJZ5"/>
<proteinExistence type="inferred from homology"/>
<gene>
    <name evidence="3" type="ORF">SBAD_LOCUS3941</name>
</gene>
<dbReference type="WBParaSite" id="SBAD_0000411701-mRNA-1">
    <property type="protein sequence ID" value="SBAD_0000411701-mRNA-1"/>
    <property type="gene ID" value="SBAD_0000411701"/>
</dbReference>
<feature type="domain" description="C2H2-type" evidence="2">
    <location>
        <begin position="67"/>
        <end position="88"/>
    </location>
</feature>
<dbReference type="Pfam" id="PF04714">
    <property type="entry name" value="BCL_N"/>
    <property type="match status" value="1"/>
</dbReference>
<evidence type="ECO:0000313" key="5">
    <source>
        <dbReference type="WBParaSite" id="SBAD_0000411701-mRNA-1"/>
    </source>
</evidence>
<dbReference type="EMBL" id="UZAM01008031">
    <property type="protein sequence ID" value="VDP02844.1"/>
    <property type="molecule type" value="Genomic_DNA"/>
</dbReference>
<reference evidence="3 4" key="2">
    <citation type="submission" date="2018-11" db="EMBL/GenBank/DDBJ databases">
        <authorList>
            <consortium name="Pathogen Informatics"/>
        </authorList>
    </citation>
    <scope>NUCLEOTIDE SEQUENCE [LARGE SCALE GENOMIC DNA]</scope>
</reference>
<reference evidence="5" key="1">
    <citation type="submission" date="2016-06" db="UniProtKB">
        <authorList>
            <consortium name="WormBaseParasite"/>
        </authorList>
    </citation>
    <scope>IDENTIFICATION</scope>
</reference>
<evidence type="ECO:0000313" key="3">
    <source>
        <dbReference type="EMBL" id="VDP02844.1"/>
    </source>
</evidence>
<evidence type="ECO:0000313" key="4">
    <source>
        <dbReference type="Proteomes" id="UP000270296"/>
    </source>
</evidence>
<sequence>MTQLVFYLGSDRRCIPVRLSKMSQQLRNARGVLLSSRFPCGFCNRAYKRDVFAGYHRVKKHYVAHRCAYCLDIFNGIEEFTLHLREQHAIPYPSLCEICGVMFPTKEKRSQNNVVFQQQIYRLHVYAEILLAVAPPDHAIHVQYKQERGQNRTLAKASADIKREKKWVVVKDTTMRIIKWVPVNENEHEDHSSDVSPKKSSEDLEKTIKSEVDVSADAAVFAAADDSKDDVGKKRLPTFSVMNEDSNTAFSEGFDSDSNQGFVSMNFTQQNRSSDFRELSMYCFYII</sequence>
<evidence type="ECO:0000259" key="2">
    <source>
        <dbReference type="PROSITE" id="PS00028"/>
    </source>
</evidence>
<dbReference type="Proteomes" id="UP000270296">
    <property type="component" value="Unassembled WGS sequence"/>
</dbReference>
<dbReference type="OrthoDB" id="5989898at2759"/>
<dbReference type="PROSITE" id="PS00028">
    <property type="entry name" value="ZINC_FINGER_C2H2_1"/>
    <property type="match status" value="2"/>
</dbReference>
<organism evidence="5">
    <name type="scientific">Soboliphyme baturini</name>
    <dbReference type="NCBI Taxonomy" id="241478"/>
    <lineage>
        <taxon>Eukaryota</taxon>
        <taxon>Metazoa</taxon>
        <taxon>Ecdysozoa</taxon>
        <taxon>Nematoda</taxon>
        <taxon>Enoplea</taxon>
        <taxon>Dorylaimia</taxon>
        <taxon>Dioctophymatida</taxon>
        <taxon>Dioctophymatoidea</taxon>
        <taxon>Soboliphymatidae</taxon>
        <taxon>Soboliphyme</taxon>
    </lineage>
</organism>
<evidence type="ECO:0000256" key="1">
    <source>
        <dbReference type="ARBA" id="ARBA00010326"/>
    </source>
</evidence>
<protein>
    <submittedName>
        <fullName evidence="5">C2H2-type domain-containing protein</fullName>
    </submittedName>
</protein>
<feature type="domain" description="C2H2-type" evidence="2">
    <location>
        <begin position="40"/>
        <end position="61"/>
    </location>
</feature>
<dbReference type="InterPro" id="IPR013087">
    <property type="entry name" value="Znf_C2H2_type"/>
</dbReference>
<accession>A0A183IJZ5</accession>
<dbReference type="InterPro" id="IPR006804">
    <property type="entry name" value="BCL7"/>
</dbReference>
<comment type="similarity">
    <text evidence="1">Belongs to the BCL7 family.</text>
</comment>